<dbReference type="WBParaSite" id="BTMF_0000415401-mRNA-1">
    <property type="protein sequence ID" value="BTMF_0000415401-mRNA-1"/>
    <property type="gene ID" value="BTMF_0000415401"/>
</dbReference>
<feature type="region of interest" description="Disordered" evidence="1">
    <location>
        <begin position="1"/>
        <end position="39"/>
    </location>
</feature>
<proteinExistence type="predicted"/>
<protein>
    <submittedName>
        <fullName evidence="4">Membrane-associated kinase regulator 6</fullName>
    </submittedName>
</protein>
<gene>
    <name evidence="2" type="ORF">BTMF_LOCUS3458</name>
</gene>
<name>A0A0R3QCS4_9BILA</name>
<accession>A0A0R3QCS4</accession>
<dbReference type="STRING" id="42155.A0A0R3QCS4"/>
<evidence type="ECO:0000256" key="1">
    <source>
        <dbReference type="SAM" id="MobiDB-lite"/>
    </source>
</evidence>
<reference evidence="4" key="1">
    <citation type="submission" date="2017-02" db="UniProtKB">
        <authorList>
            <consortium name="WormBaseParasite"/>
        </authorList>
    </citation>
    <scope>IDENTIFICATION</scope>
</reference>
<dbReference type="AlphaFoldDB" id="A0A0R3QCS4"/>
<feature type="compositionally biased region" description="Basic and acidic residues" evidence="1">
    <location>
        <begin position="1"/>
        <end position="16"/>
    </location>
</feature>
<evidence type="ECO:0000313" key="2">
    <source>
        <dbReference type="EMBL" id="VDO14832.1"/>
    </source>
</evidence>
<keyword evidence="3" id="KW-1185">Reference proteome</keyword>
<evidence type="ECO:0000313" key="4">
    <source>
        <dbReference type="WBParaSite" id="BTMF_0000415401-mRNA-1"/>
    </source>
</evidence>
<evidence type="ECO:0000313" key="3">
    <source>
        <dbReference type="Proteomes" id="UP000280834"/>
    </source>
</evidence>
<reference evidence="2 3" key="2">
    <citation type="submission" date="2018-11" db="EMBL/GenBank/DDBJ databases">
        <authorList>
            <consortium name="Pathogen Informatics"/>
        </authorList>
    </citation>
    <scope>NUCLEOTIDE SEQUENCE [LARGE SCALE GENOMIC DNA]</scope>
</reference>
<organism evidence="4">
    <name type="scientific">Brugia timori</name>
    <dbReference type="NCBI Taxonomy" id="42155"/>
    <lineage>
        <taxon>Eukaryota</taxon>
        <taxon>Metazoa</taxon>
        <taxon>Ecdysozoa</taxon>
        <taxon>Nematoda</taxon>
        <taxon>Chromadorea</taxon>
        <taxon>Rhabditida</taxon>
        <taxon>Spirurina</taxon>
        <taxon>Spiruromorpha</taxon>
        <taxon>Filarioidea</taxon>
        <taxon>Onchocercidae</taxon>
        <taxon>Brugia</taxon>
    </lineage>
</organism>
<dbReference type="EMBL" id="UZAG01003127">
    <property type="protein sequence ID" value="VDO14832.1"/>
    <property type="molecule type" value="Genomic_DNA"/>
</dbReference>
<sequence length="177" mass="19651">NGRETKGRFVKQEKKSAGSKPYECGNFRGQSERLPKRSRSLGMESKYLNSSRERNWNRAKRIIGGVRKSINDLNACKFSSSLDKLALPSMLHHEAVAVASSSNDDTNQIDRVIPDGLQELEFTTQGFASSLSSQSMNRLPGLIKLPPRKFSLIRARHILTKSLQNSISGSFSVGDNP</sequence>
<dbReference type="Proteomes" id="UP000280834">
    <property type="component" value="Unassembled WGS sequence"/>
</dbReference>